<feature type="domain" description="DNA mismatch repair protein S5" evidence="4">
    <location>
        <begin position="221"/>
        <end position="362"/>
    </location>
</feature>
<dbReference type="GO" id="GO:0032389">
    <property type="term" value="C:MutLalpha complex"/>
    <property type="evidence" value="ECO:0007669"/>
    <property type="project" value="TreeGrafter"/>
</dbReference>
<dbReference type="Pfam" id="PF13589">
    <property type="entry name" value="HATPase_c_3"/>
    <property type="match status" value="1"/>
</dbReference>
<dbReference type="SMART" id="SM00853">
    <property type="entry name" value="MutL_C"/>
    <property type="match status" value="1"/>
</dbReference>
<dbReference type="FunFam" id="3.30.230.10:FF:000070">
    <property type="entry name" value="mismatch repair endonuclease PMS2"/>
    <property type="match status" value="1"/>
</dbReference>
<dbReference type="GO" id="GO:0006298">
    <property type="term" value="P:mismatch repair"/>
    <property type="evidence" value="ECO:0007669"/>
    <property type="project" value="InterPro"/>
</dbReference>
<dbReference type="CDD" id="cd03484">
    <property type="entry name" value="MutL_Trans_hPMS_2_like"/>
    <property type="match status" value="1"/>
</dbReference>
<sequence length="824" mass="92320">MASPAKGGIIKPIDHSTVHRICSGQVVLTLAVAVKELVENSLDSGATAVEVRLKEYGSDSVEVTDDGSGIAPSNFENLCLKHYTSKIEEFEDLLNVQTFGFRGEALSSLCALSALSVTTCEKESKIGWKLEYDSHGKLVKQTKYSRQPGTSVSLVNLFSTLPVRHKEFIKNLKREFAKMINMLTGYCLISKKTRITCTNTTGGRTSTVLSTRGGAHLKDNFTLVFGLKSWQNMLEMKAVQPTEEILAEFNLNLNVLPDKLNEWPFQFEGFISSCAHGQGRSCADRQYYFINGRPCDPAKVSKLVNEVYHSYNRNQYPSIVLNITTQSSEIDINVTPDKRQLMVANEKILLATIKASLNGIYREIPCTFSLQNNSLLNKSPAISTESPGTPSQRLRSSLAAFAACGWKPSSPSSPGEKRKLDSYCSPTLKQKRLDDFVTNPISPSEKRTKLEFVINKEVDLSSQEEKQQAVKKWEDNLIFTHIKKNESSKSSVEEITVVEDESVCGRVECVETLIEDDIKESELTEVNEVQVVEVSNEEIKVIETLEELESALEDVLALPSNCPVVSKVKTTVPFDLNLLMERNRAQRDLPKEVAEKRFLARINPGDAAAAEAELSRQISQSDFEKMEVVGQFNLGFIIARLNSDLFIIDQHAADEKYNFETLQRTTRIQPQRLVCPKPLNLTAANESLLIDNLELFRSNGFEFVINKDEDPTKRVFLSAVPISGNWLLGPGDIDELLFMLQDSPMNEEEDRTNLSQASMARYRPTRVRAMFASRACRKAVMVGDPLTSIQMTNLLHQMSKLQQPWNCPHGRPTMRHLINIDVVQ</sequence>
<reference evidence="5" key="1">
    <citation type="submission" date="2021-11" db="EMBL/GenBank/DDBJ databases">
        <authorList>
            <person name="Schell T."/>
        </authorList>
    </citation>
    <scope>NUCLEOTIDE SEQUENCE</scope>
    <source>
        <strain evidence="5">M5</strain>
    </source>
</reference>
<name>A0A8J2WBM8_9CRUS</name>
<evidence type="ECO:0000256" key="2">
    <source>
        <dbReference type="ARBA" id="ARBA00022763"/>
    </source>
</evidence>
<dbReference type="EMBL" id="CAKKLH010000033">
    <property type="protein sequence ID" value="CAH0100195.1"/>
    <property type="molecule type" value="Genomic_DNA"/>
</dbReference>
<dbReference type="SUPFAM" id="SSF54211">
    <property type="entry name" value="Ribosomal protein S5 domain 2-like"/>
    <property type="match status" value="1"/>
</dbReference>
<evidence type="ECO:0000259" key="4">
    <source>
        <dbReference type="SMART" id="SM01340"/>
    </source>
</evidence>
<dbReference type="SUPFAM" id="SSF55874">
    <property type="entry name" value="ATPase domain of HSP90 chaperone/DNA topoisomerase II/histidine kinase"/>
    <property type="match status" value="1"/>
</dbReference>
<dbReference type="PROSITE" id="PS00058">
    <property type="entry name" value="DNA_MISMATCH_REPAIR_1"/>
    <property type="match status" value="1"/>
</dbReference>
<dbReference type="GO" id="GO:0016887">
    <property type="term" value="F:ATP hydrolysis activity"/>
    <property type="evidence" value="ECO:0007669"/>
    <property type="project" value="InterPro"/>
</dbReference>
<dbReference type="InterPro" id="IPR002099">
    <property type="entry name" value="MutL/Mlh/PMS"/>
</dbReference>
<dbReference type="GO" id="GO:0030983">
    <property type="term" value="F:mismatched DNA binding"/>
    <property type="evidence" value="ECO:0007669"/>
    <property type="project" value="InterPro"/>
</dbReference>
<dbReference type="CDD" id="cd16926">
    <property type="entry name" value="HATPase_MutL-MLH-PMS-like"/>
    <property type="match status" value="1"/>
</dbReference>
<dbReference type="Gene3D" id="3.30.230.10">
    <property type="match status" value="1"/>
</dbReference>
<dbReference type="Pfam" id="PF01119">
    <property type="entry name" value="DNA_mis_repair"/>
    <property type="match status" value="1"/>
</dbReference>
<dbReference type="InterPro" id="IPR014762">
    <property type="entry name" value="DNA_mismatch_repair_CS"/>
</dbReference>
<comment type="caution">
    <text evidence="5">The sequence shown here is derived from an EMBL/GenBank/DDBJ whole genome shotgun (WGS) entry which is preliminary data.</text>
</comment>
<dbReference type="InterPro" id="IPR014721">
    <property type="entry name" value="Ribsml_uS5_D2-typ_fold_subgr"/>
</dbReference>
<dbReference type="PANTHER" id="PTHR10073">
    <property type="entry name" value="DNA MISMATCH REPAIR PROTEIN MLH, PMS, MUTL"/>
    <property type="match status" value="1"/>
</dbReference>
<evidence type="ECO:0000313" key="6">
    <source>
        <dbReference type="Proteomes" id="UP000789390"/>
    </source>
</evidence>
<gene>
    <name evidence="5" type="ORF">DGAL_LOCUS2386</name>
</gene>
<dbReference type="SMART" id="SM01340">
    <property type="entry name" value="DNA_mis_repair"/>
    <property type="match status" value="1"/>
</dbReference>
<dbReference type="InterPro" id="IPR037198">
    <property type="entry name" value="MutL_C_sf"/>
</dbReference>
<evidence type="ECO:0000256" key="1">
    <source>
        <dbReference type="ARBA" id="ARBA00006082"/>
    </source>
</evidence>
<dbReference type="InterPro" id="IPR020568">
    <property type="entry name" value="Ribosomal_Su5_D2-typ_SF"/>
</dbReference>
<evidence type="ECO:0000313" key="5">
    <source>
        <dbReference type="EMBL" id="CAH0100195.1"/>
    </source>
</evidence>
<dbReference type="AlphaFoldDB" id="A0A8J2WBM8"/>
<dbReference type="FunFam" id="3.30.565.10:FF:000014">
    <property type="entry name" value="Mismatch repair endonuclease pms1, putative"/>
    <property type="match status" value="1"/>
</dbReference>
<dbReference type="InterPro" id="IPR036890">
    <property type="entry name" value="HATPase_C_sf"/>
</dbReference>
<dbReference type="NCBIfam" id="TIGR00585">
    <property type="entry name" value="mutl"/>
    <property type="match status" value="1"/>
</dbReference>
<dbReference type="PANTHER" id="PTHR10073:SF52">
    <property type="entry name" value="MISMATCH REPAIR ENDONUCLEASE PMS2"/>
    <property type="match status" value="1"/>
</dbReference>
<dbReference type="SUPFAM" id="SSF118116">
    <property type="entry name" value="DNA mismatch repair protein MutL"/>
    <property type="match status" value="1"/>
</dbReference>
<keyword evidence="6" id="KW-1185">Reference proteome</keyword>
<comment type="similarity">
    <text evidence="1">Belongs to the DNA mismatch repair MutL/HexB family.</text>
</comment>
<dbReference type="OrthoDB" id="10254304at2759"/>
<dbReference type="GO" id="GO:0140664">
    <property type="term" value="F:ATP-dependent DNA damage sensor activity"/>
    <property type="evidence" value="ECO:0007669"/>
    <property type="project" value="InterPro"/>
</dbReference>
<dbReference type="InterPro" id="IPR014790">
    <property type="entry name" value="MutL_C"/>
</dbReference>
<protein>
    <recommendedName>
        <fullName evidence="7">Mismatch repair endonuclease PMS2</fullName>
    </recommendedName>
</protein>
<dbReference type="Pfam" id="PF08676">
    <property type="entry name" value="MutL_C"/>
    <property type="match status" value="1"/>
</dbReference>
<evidence type="ECO:0008006" key="7">
    <source>
        <dbReference type="Google" id="ProtNLM"/>
    </source>
</evidence>
<evidence type="ECO:0000259" key="3">
    <source>
        <dbReference type="SMART" id="SM00853"/>
    </source>
</evidence>
<dbReference type="Gene3D" id="3.30.565.10">
    <property type="entry name" value="Histidine kinase-like ATPase, C-terminal domain"/>
    <property type="match status" value="1"/>
</dbReference>
<dbReference type="InterPro" id="IPR013507">
    <property type="entry name" value="DNA_mismatch_S5_2-like"/>
</dbReference>
<dbReference type="Gene3D" id="3.30.1540.20">
    <property type="entry name" value="MutL, C-terminal domain, dimerisation subdomain"/>
    <property type="match status" value="1"/>
</dbReference>
<dbReference type="InterPro" id="IPR042121">
    <property type="entry name" value="MutL_C_regsub"/>
</dbReference>
<dbReference type="InterPro" id="IPR038973">
    <property type="entry name" value="MutL/Mlh/Pms-like"/>
</dbReference>
<dbReference type="Gene3D" id="3.30.1370.100">
    <property type="entry name" value="MutL, C-terminal domain, regulatory subdomain"/>
    <property type="match status" value="1"/>
</dbReference>
<keyword evidence="2" id="KW-0227">DNA damage</keyword>
<organism evidence="5 6">
    <name type="scientific">Daphnia galeata</name>
    <dbReference type="NCBI Taxonomy" id="27404"/>
    <lineage>
        <taxon>Eukaryota</taxon>
        <taxon>Metazoa</taxon>
        <taxon>Ecdysozoa</taxon>
        <taxon>Arthropoda</taxon>
        <taxon>Crustacea</taxon>
        <taxon>Branchiopoda</taxon>
        <taxon>Diplostraca</taxon>
        <taxon>Cladocera</taxon>
        <taxon>Anomopoda</taxon>
        <taxon>Daphniidae</taxon>
        <taxon>Daphnia</taxon>
    </lineage>
</organism>
<dbReference type="FunFam" id="3.30.1370.100:FF:000001">
    <property type="entry name" value="Mismatch repair endonuclease pms1, putative"/>
    <property type="match status" value="1"/>
</dbReference>
<accession>A0A8J2WBM8</accession>
<dbReference type="GO" id="GO:0005524">
    <property type="term" value="F:ATP binding"/>
    <property type="evidence" value="ECO:0007669"/>
    <property type="project" value="InterPro"/>
</dbReference>
<dbReference type="Proteomes" id="UP000789390">
    <property type="component" value="Unassembled WGS sequence"/>
</dbReference>
<feature type="domain" description="MutL C-terminal dimerisation" evidence="3">
    <location>
        <begin position="628"/>
        <end position="786"/>
    </location>
</feature>
<dbReference type="InterPro" id="IPR042120">
    <property type="entry name" value="MutL_C_dimsub"/>
</dbReference>
<proteinExistence type="inferred from homology"/>